<reference evidence="2 3" key="1">
    <citation type="submission" date="2020-01" db="EMBL/GenBank/DDBJ databases">
        <title>Bacteria diversity of Porities sp.</title>
        <authorList>
            <person name="Wang G."/>
        </authorList>
    </citation>
    <scope>NUCLEOTIDE SEQUENCE [LARGE SCALE GENOMIC DNA]</scope>
    <source>
        <strain evidence="2 3">R33</strain>
    </source>
</reference>
<feature type="transmembrane region" description="Helical" evidence="1">
    <location>
        <begin position="86"/>
        <end position="108"/>
    </location>
</feature>
<evidence type="ECO:0000313" key="2">
    <source>
        <dbReference type="EMBL" id="NAS11382.1"/>
    </source>
</evidence>
<dbReference type="Proteomes" id="UP000475249">
    <property type="component" value="Unassembled WGS sequence"/>
</dbReference>
<organism evidence="2 3">
    <name type="scientific">Poritiphilus flavus</name>
    <dbReference type="NCBI Taxonomy" id="2697053"/>
    <lineage>
        <taxon>Bacteria</taxon>
        <taxon>Pseudomonadati</taxon>
        <taxon>Bacteroidota</taxon>
        <taxon>Flavobacteriia</taxon>
        <taxon>Flavobacteriales</taxon>
        <taxon>Flavobacteriaceae</taxon>
        <taxon>Poritiphilus</taxon>
    </lineage>
</organism>
<keyword evidence="3" id="KW-1185">Reference proteome</keyword>
<evidence type="ECO:0000256" key="1">
    <source>
        <dbReference type="SAM" id="Phobius"/>
    </source>
</evidence>
<dbReference type="InterPro" id="IPR024294">
    <property type="entry name" value="DUF3810"/>
</dbReference>
<protein>
    <submittedName>
        <fullName evidence="2">DUF3810 family protein</fullName>
    </submittedName>
</protein>
<sequence>MNDKLKNGIALSLIPQIVLVKILASFPEFIEKYYSQGFYPLVSRLFRTLLGWIPFSVGDLIYALLIILAIRYLYRNWRQIGKKPKVFVRDVFMVLSIVYLTFHINWGFNYYRLPLSKSLELTEKHDFKQLVDFTETLIQASNQIHVKINSDSTRKIDIPYSQKEIFKKTIAGFDALQEQWPTLAYDSPCAKTSLFSTMLSYMGYGGYLNPFTNEAQVNGRLPNFRFPVVAGHEIGHQIGYAAENETNFIGYLVTLNNDDVYFQYTALTYALGYCLSDIRRKDKKQFEELYGKVNKGIQLEFQAMNEFWKAFENPLEPVFKSIFNTYLKANNQEDGLKSYSRVVTLLVTYHQDHPL</sequence>
<feature type="transmembrane region" description="Helical" evidence="1">
    <location>
        <begin position="49"/>
        <end position="74"/>
    </location>
</feature>
<accession>A0A6L9E9Z7</accession>
<keyword evidence="1" id="KW-1133">Transmembrane helix</keyword>
<name>A0A6L9E9Z7_9FLAO</name>
<keyword evidence="1" id="KW-0472">Membrane</keyword>
<dbReference type="Pfam" id="PF12725">
    <property type="entry name" value="DUF3810"/>
    <property type="match status" value="1"/>
</dbReference>
<dbReference type="AlphaFoldDB" id="A0A6L9E9Z7"/>
<dbReference type="EMBL" id="WXYO01000002">
    <property type="protein sequence ID" value="NAS11382.1"/>
    <property type="molecule type" value="Genomic_DNA"/>
</dbReference>
<dbReference type="RefSeq" id="WP_161434414.1">
    <property type="nucleotide sequence ID" value="NZ_WXYO01000002.1"/>
</dbReference>
<keyword evidence="1" id="KW-0812">Transmembrane</keyword>
<gene>
    <name evidence="2" type="ORF">GTQ38_05180</name>
</gene>
<proteinExistence type="predicted"/>
<evidence type="ECO:0000313" key="3">
    <source>
        <dbReference type="Proteomes" id="UP000475249"/>
    </source>
</evidence>
<comment type="caution">
    <text evidence="2">The sequence shown here is derived from an EMBL/GenBank/DDBJ whole genome shotgun (WGS) entry which is preliminary data.</text>
</comment>